<organism evidence="2 3">
    <name type="scientific">Suillus discolor</name>
    <dbReference type="NCBI Taxonomy" id="1912936"/>
    <lineage>
        <taxon>Eukaryota</taxon>
        <taxon>Fungi</taxon>
        <taxon>Dikarya</taxon>
        <taxon>Basidiomycota</taxon>
        <taxon>Agaricomycotina</taxon>
        <taxon>Agaricomycetes</taxon>
        <taxon>Agaricomycetidae</taxon>
        <taxon>Boletales</taxon>
        <taxon>Suillineae</taxon>
        <taxon>Suillaceae</taxon>
        <taxon>Suillus</taxon>
    </lineage>
</organism>
<reference evidence="2" key="1">
    <citation type="journal article" date="2020" name="New Phytol.">
        <title>Comparative genomics reveals dynamic genome evolution in host specialist ectomycorrhizal fungi.</title>
        <authorList>
            <person name="Lofgren L.A."/>
            <person name="Nguyen N.H."/>
            <person name="Vilgalys R."/>
            <person name="Ruytinx J."/>
            <person name="Liao H.L."/>
            <person name="Branco S."/>
            <person name="Kuo A."/>
            <person name="LaButti K."/>
            <person name="Lipzen A."/>
            <person name="Andreopoulos W."/>
            <person name="Pangilinan J."/>
            <person name="Riley R."/>
            <person name="Hundley H."/>
            <person name="Na H."/>
            <person name="Barry K."/>
            <person name="Grigoriev I.V."/>
            <person name="Stajich J.E."/>
            <person name="Kennedy P.G."/>
        </authorList>
    </citation>
    <scope>NUCLEOTIDE SEQUENCE</scope>
    <source>
        <strain evidence="2">FC423</strain>
    </source>
</reference>
<dbReference type="Proteomes" id="UP000823399">
    <property type="component" value="Unassembled WGS sequence"/>
</dbReference>
<dbReference type="AlphaFoldDB" id="A0A9P7EYG5"/>
<evidence type="ECO:0000313" key="2">
    <source>
        <dbReference type="EMBL" id="KAG2095282.1"/>
    </source>
</evidence>
<feature type="chain" id="PRO_5040215878" evidence="1">
    <location>
        <begin position="21"/>
        <end position="254"/>
    </location>
</feature>
<evidence type="ECO:0000256" key="1">
    <source>
        <dbReference type="SAM" id="SignalP"/>
    </source>
</evidence>
<gene>
    <name evidence="2" type="ORF">F5147DRAFT_656930</name>
</gene>
<accession>A0A9P7EYG5</accession>
<name>A0A9P7EYG5_9AGAM</name>
<keyword evidence="3" id="KW-1185">Reference proteome</keyword>
<protein>
    <submittedName>
        <fullName evidence="2">Uncharacterized protein</fullName>
    </submittedName>
</protein>
<dbReference type="RefSeq" id="XP_041287797.1">
    <property type="nucleotide sequence ID" value="XM_041434172.1"/>
</dbReference>
<dbReference type="EMBL" id="JABBWM010000075">
    <property type="protein sequence ID" value="KAG2095282.1"/>
    <property type="molecule type" value="Genomic_DNA"/>
</dbReference>
<evidence type="ECO:0000313" key="3">
    <source>
        <dbReference type="Proteomes" id="UP000823399"/>
    </source>
</evidence>
<proteinExistence type="predicted"/>
<comment type="caution">
    <text evidence="2">The sequence shown here is derived from an EMBL/GenBank/DDBJ whole genome shotgun (WGS) entry which is preliminary data.</text>
</comment>
<sequence>MHFSFATVLAVIALASSISAMPADAAGTSTCPNFSSSVRKYMKLAGKATGRWLTVDGAFRYDGTFVDGITPGARIRKHSQAQVVFFPVCEDFEESESITMPGRPIGGLMTFLVRRLSLSKTDSNKYARSDDWPDWPDWHKARYFCISSVARVIIVRFRTDDIHCFEFLPVLVEGTKRYMHITTQKRHIAWQIHLKSFVERTDCVLNALETRYSQQGEGEGVAVAVKELRTAASDVFEELRPYNWERQVSRLKQY</sequence>
<dbReference type="GeneID" id="64696431"/>
<keyword evidence="1" id="KW-0732">Signal</keyword>
<feature type="signal peptide" evidence="1">
    <location>
        <begin position="1"/>
        <end position="20"/>
    </location>
</feature>
<dbReference type="OrthoDB" id="10271743at2759"/>